<dbReference type="InterPro" id="IPR009010">
    <property type="entry name" value="Asp_de-COase-like_dom_sf"/>
</dbReference>
<dbReference type="Pfam" id="PF04324">
    <property type="entry name" value="Fer2_BFD"/>
    <property type="match status" value="1"/>
</dbReference>
<comment type="cofactor">
    <cofactor evidence="1">
        <name>Mo-bis(molybdopterin guanine dinucleotide)</name>
        <dbReference type="ChEBI" id="CHEBI:60539"/>
    </cofactor>
</comment>
<dbReference type="SUPFAM" id="SSF50692">
    <property type="entry name" value="ADC-like"/>
    <property type="match status" value="1"/>
</dbReference>
<dbReference type="Proteomes" id="UP000006764">
    <property type="component" value="Chromosome"/>
</dbReference>
<dbReference type="PANTHER" id="PTHR43105:SF9">
    <property type="entry name" value="NADPH-FE(3+) OXIDOREDUCTASE SUBUNIT ALPHA"/>
    <property type="match status" value="1"/>
</dbReference>
<dbReference type="STRING" id="391936.S7S_08770"/>
<keyword evidence="14" id="KW-0534">Nitrate assimilation</keyword>
<evidence type="ECO:0000313" key="17">
    <source>
        <dbReference type="EMBL" id="AJD48168.1"/>
    </source>
</evidence>
<dbReference type="InterPro" id="IPR050123">
    <property type="entry name" value="Prok_molybdopt-oxidoreductase"/>
</dbReference>
<evidence type="ECO:0000256" key="3">
    <source>
        <dbReference type="ARBA" id="ARBA00001974"/>
    </source>
</evidence>
<dbReference type="InterPro" id="IPR041854">
    <property type="entry name" value="BFD-like_2Fe2S-bd_dom_sf"/>
</dbReference>
<dbReference type="GO" id="GO:0016020">
    <property type="term" value="C:membrane"/>
    <property type="evidence" value="ECO:0007669"/>
    <property type="project" value="TreeGrafter"/>
</dbReference>
<keyword evidence="11" id="KW-0560">Oxidoreductase</keyword>
<dbReference type="CDD" id="cd02754">
    <property type="entry name" value="MopB_Nitrate-R-NapA-like"/>
    <property type="match status" value="1"/>
</dbReference>
<dbReference type="GO" id="GO:0051539">
    <property type="term" value="F:4 iron, 4 sulfur cluster binding"/>
    <property type="evidence" value="ECO:0007669"/>
    <property type="project" value="UniProtKB-KW"/>
</dbReference>
<name>A0A0B4XNV5_9GAMM</name>
<dbReference type="RefSeq" id="WP_008737584.1">
    <property type="nucleotide sequence ID" value="NZ_CP004387.1"/>
</dbReference>
<reference evidence="17 18" key="1">
    <citation type="journal article" date="2012" name="J. Bacteriol.">
        <title>Genome sequence of an alkane-degrading bacterium, Alcanivorax pacificus type strain W11-5, isolated from deep sea sediment.</title>
        <authorList>
            <person name="Lai Q."/>
            <person name="Shao Z."/>
        </authorList>
    </citation>
    <scope>NUCLEOTIDE SEQUENCE [LARGE SCALE GENOMIC DNA]</scope>
    <source>
        <strain evidence="17 18">W11-5</strain>
    </source>
</reference>
<dbReference type="GO" id="GO:0045333">
    <property type="term" value="P:cellular respiration"/>
    <property type="evidence" value="ECO:0007669"/>
    <property type="project" value="UniProtKB-ARBA"/>
</dbReference>
<comment type="cofactor">
    <cofactor evidence="3">
        <name>FAD</name>
        <dbReference type="ChEBI" id="CHEBI:57692"/>
    </cofactor>
</comment>
<evidence type="ECO:0000259" key="16">
    <source>
        <dbReference type="PROSITE" id="PS51669"/>
    </source>
</evidence>
<evidence type="ECO:0000256" key="6">
    <source>
        <dbReference type="ARBA" id="ARBA00022505"/>
    </source>
</evidence>
<keyword evidence="9" id="KW-0479">Metal-binding</keyword>
<keyword evidence="10" id="KW-0274">FAD</keyword>
<dbReference type="HOGENOM" id="CLU_000422_13_4_6"/>
<dbReference type="Gene3D" id="3.40.50.740">
    <property type="match status" value="1"/>
</dbReference>
<keyword evidence="5" id="KW-0004">4Fe-4S</keyword>
<dbReference type="EMBL" id="CP004387">
    <property type="protein sequence ID" value="AJD48168.1"/>
    <property type="molecule type" value="Genomic_DNA"/>
</dbReference>
<evidence type="ECO:0000256" key="15">
    <source>
        <dbReference type="ARBA" id="ARBA00034078"/>
    </source>
</evidence>
<comment type="similarity">
    <text evidence="4">Belongs to the prokaryotic molybdopterin-containing oxidoreductase family. NasA/NapA/NarB subfamily.</text>
</comment>
<dbReference type="AlphaFoldDB" id="A0A0B4XNV5"/>
<evidence type="ECO:0000256" key="9">
    <source>
        <dbReference type="ARBA" id="ARBA00022723"/>
    </source>
</evidence>
<evidence type="ECO:0000256" key="5">
    <source>
        <dbReference type="ARBA" id="ARBA00022485"/>
    </source>
</evidence>
<accession>A0A0B4XNV5</accession>
<proteinExistence type="inferred from homology"/>
<organism evidence="17 18">
    <name type="scientific">Isoalcanivorax pacificus W11-5</name>
    <dbReference type="NCBI Taxonomy" id="391936"/>
    <lineage>
        <taxon>Bacteria</taxon>
        <taxon>Pseudomonadati</taxon>
        <taxon>Pseudomonadota</taxon>
        <taxon>Gammaproteobacteria</taxon>
        <taxon>Oceanospirillales</taxon>
        <taxon>Alcanivoracaceae</taxon>
        <taxon>Isoalcanivorax</taxon>
    </lineage>
</organism>
<dbReference type="InterPro" id="IPR006657">
    <property type="entry name" value="MoPterin_dinucl-bd_dom"/>
</dbReference>
<dbReference type="SUPFAM" id="SSF53706">
    <property type="entry name" value="Formate dehydrogenase/DMSO reductase, domains 1-3"/>
    <property type="match status" value="1"/>
</dbReference>
<evidence type="ECO:0000256" key="7">
    <source>
        <dbReference type="ARBA" id="ARBA00022630"/>
    </source>
</evidence>
<dbReference type="GO" id="GO:0051537">
    <property type="term" value="F:2 iron, 2 sulfur cluster binding"/>
    <property type="evidence" value="ECO:0007669"/>
    <property type="project" value="UniProtKB-KW"/>
</dbReference>
<dbReference type="GO" id="GO:0046872">
    <property type="term" value="F:metal ion binding"/>
    <property type="evidence" value="ECO:0007669"/>
    <property type="project" value="UniProtKB-KW"/>
</dbReference>
<keyword evidence="18" id="KW-1185">Reference proteome</keyword>
<dbReference type="CDD" id="cd02791">
    <property type="entry name" value="MopB_CT_Nitrate-R-NapA-like"/>
    <property type="match status" value="1"/>
</dbReference>
<dbReference type="SMART" id="SM00926">
    <property type="entry name" value="Molybdop_Fe4S4"/>
    <property type="match status" value="1"/>
</dbReference>
<dbReference type="Pfam" id="PF00384">
    <property type="entry name" value="Molybdopterin"/>
    <property type="match status" value="1"/>
</dbReference>
<evidence type="ECO:0000256" key="14">
    <source>
        <dbReference type="ARBA" id="ARBA00023063"/>
    </source>
</evidence>
<sequence length="894" mass="96902">MTAIPVLGAQRDTTCPYCGVGCGVSMHREEDGWRATGLAQHPANFGRLCVKGSALGETLGLQERLLSPEIDGCRVDWDRALDTVAARLREAMQTHGPESVAFYVSGQLLTEDYYVANKLMKGFIGAANIDTNSRLCMSSAVAAHKKIFGADAVPGCYQDLALADLVILTGSNMAWTHPVVYQRLVAAKQARPAMKVVVIDPRETATCDLADLHLPLAAGTDGFLFTGLLAWCARQGLLDQAYIDAHTRGFAECLAAAAQACPDLASTAQQCGLPLETLRTFFAWFAESPRTVTVFSQGINQSDTGVDKACAIIHCHLATGRIGKPGAAPFSITGQPNAMGGREVGGLANQLAAHMGFEACARVARFWRTDRIARSPGFKAVDLFRAVGEGRIKVVWIMATNPVVSMPEADLVRAALAHCPTVIVSDCVADTDTLRLAHIRLPAAAWGEKDGTVTNSERRISRQRPFLPLPGEARPDWWIISEVARRMGFEAAFPYQSPAQIFREHAALSGYENDGRRAFDISALAQLTDQQYEQLLPVQWPLSGKGPFRPGASGTERLFADGHFFSPDGRAHCTPVTPRRPMARTTAEWPLLLNSGRLRDQWHTMTRTGRAARLLSHVSEPYIAVHPADLATAGVDDGELVQVESPLGQCLVAARASNEQTPGEVFMPIHWNDCFASAARVDALVAAICDEESGQPAFKQTPVRLQRYAARWQARVITAEPVQTPDSQYYWCRVPDGALVRWRMAGSRAVTLDWLKARCPTITDWAEMVDAARGHFRLLGYRHGRPVCFAALAPSLVTLDEDWLVQQLRASAPADALQLMAGQPGGARDTSPVVCSCHQVREAALEDAVRNGCHDVAALGQCTRAGTGCGSCLPEIKTLLARVRTGTPEEIAQC</sequence>
<dbReference type="Gene3D" id="2.20.25.90">
    <property type="entry name" value="ADC-like domains"/>
    <property type="match status" value="1"/>
</dbReference>
<dbReference type="GO" id="GO:0016491">
    <property type="term" value="F:oxidoreductase activity"/>
    <property type="evidence" value="ECO:0007669"/>
    <property type="project" value="UniProtKB-KW"/>
</dbReference>
<dbReference type="InterPro" id="IPR041957">
    <property type="entry name" value="CT_Nitrate-R-NapA-like"/>
</dbReference>
<evidence type="ECO:0000256" key="4">
    <source>
        <dbReference type="ARBA" id="ARBA00008747"/>
    </source>
</evidence>
<keyword evidence="6" id="KW-0500">Molybdenum</keyword>
<evidence type="ECO:0000256" key="8">
    <source>
        <dbReference type="ARBA" id="ARBA00022714"/>
    </source>
</evidence>
<gene>
    <name evidence="17" type="ORF">S7S_08770</name>
</gene>
<evidence type="ECO:0000256" key="10">
    <source>
        <dbReference type="ARBA" id="ARBA00022827"/>
    </source>
</evidence>
<feature type="domain" description="4Fe-4S Mo/W bis-MGD-type" evidence="16">
    <location>
        <begin position="8"/>
        <end position="63"/>
    </location>
</feature>
<dbReference type="GO" id="GO:1990204">
    <property type="term" value="C:oxidoreductase complex"/>
    <property type="evidence" value="ECO:0007669"/>
    <property type="project" value="UniProtKB-ARBA"/>
</dbReference>
<keyword evidence="12" id="KW-0408">Iron</keyword>
<evidence type="ECO:0000313" key="18">
    <source>
        <dbReference type="Proteomes" id="UP000006764"/>
    </source>
</evidence>
<dbReference type="Pfam" id="PF01568">
    <property type="entry name" value="Molydop_binding"/>
    <property type="match status" value="1"/>
</dbReference>
<dbReference type="KEGG" id="apac:S7S_08770"/>
<protein>
    <submittedName>
        <fullName evidence="17">Nitrate reductase</fullName>
    </submittedName>
</protein>
<dbReference type="PROSITE" id="PS51669">
    <property type="entry name" value="4FE4S_MOW_BIS_MGD"/>
    <property type="match status" value="1"/>
</dbReference>
<evidence type="ECO:0000256" key="12">
    <source>
        <dbReference type="ARBA" id="ARBA00023004"/>
    </source>
</evidence>
<dbReference type="Gene3D" id="2.40.40.20">
    <property type="match status" value="1"/>
</dbReference>
<dbReference type="FunFam" id="1.10.10.1100:FF:000002">
    <property type="entry name" value="Nitrite reductase large subunit"/>
    <property type="match status" value="1"/>
</dbReference>
<evidence type="ECO:0000256" key="13">
    <source>
        <dbReference type="ARBA" id="ARBA00023014"/>
    </source>
</evidence>
<dbReference type="Gene3D" id="1.10.10.1100">
    <property type="entry name" value="BFD-like [2Fe-2S]-binding domain"/>
    <property type="match status" value="1"/>
</dbReference>
<evidence type="ECO:0000256" key="11">
    <source>
        <dbReference type="ARBA" id="ARBA00023002"/>
    </source>
</evidence>
<comment type="cofactor">
    <cofactor evidence="2">
        <name>[4Fe-4S] cluster</name>
        <dbReference type="ChEBI" id="CHEBI:49883"/>
    </cofactor>
</comment>
<dbReference type="InterPro" id="IPR027467">
    <property type="entry name" value="MopterinOxRdtase_cofactor_BS"/>
</dbReference>
<dbReference type="Gene3D" id="3.40.228.10">
    <property type="entry name" value="Dimethylsulfoxide Reductase, domain 2"/>
    <property type="match status" value="1"/>
</dbReference>
<dbReference type="PROSITE" id="PS00551">
    <property type="entry name" value="MOLYBDOPTERIN_PROK_1"/>
    <property type="match status" value="1"/>
</dbReference>
<dbReference type="PANTHER" id="PTHR43105">
    <property type="entry name" value="RESPIRATORY NITRATE REDUCTASE"/>
    <property type="match status" value="1"/>
</dbReference>
<comment type="cofactor">
    <cofactor evidence="15">
        <name>[2Fe-2S] cluster</name>
        <dbReference type="ChEBI" id="CHEBI:190135"/>
    </cofactor>
</comment>
<dbReference type="InterPro" id="IPR006963">
    <property type="entry name" value="Mopterin_OxRdtase_4Fe-4S_dom"/>
</dbReference>
<dbReference type="InterPro" id="IPR006656">
    <property type="entry name" value="Mopterin_OxRdtase"/>
</dbReference>
<dbReference type="GO" id="GO:0042128">
    <property type="term" value="P:nitrate assimilation"/>
    <property type="evidence" value="ECO:0007669"/>
    <property type="project" value="UniProtKB-KW"/>
</dbReference>
<keyword evidence="7" id="KW-0285">Flavoprotein</keyword>
<dbReference type="GO" id="GO:0043546">
    <property type="term" value="F:molybdopterin cofactor binding"/>
    <property type="evidence" value="ECO:0007669"/>
    <property type="project" value="InterPro"/>
</dbReference>
<evidence type="ECO:0000256" key="1">
    <source>
        <dbReference type="ARBA" id="ARBA00001942"/>
    </source>
</evidence>
<evidence type="ECO:0000256" key="2">
    <source>
        <dbReference type="ARBA" id="ARBA00001966"/>
    </source>
</evidence>
<dbReference type="InterPro" id="IPR007419">
    <property type="entry name" value="BFD-like_2Fe2S-bd_dom"/>
</dbReference>
<dbReference type="Pfam" id="PF04879">
    <property type="entry name" value="Molybdop_Fe4S4"/>
    <property type="match status" value="1"/>
</dbReference>
<keyword evidence="8" id="KW-0001">2Fe-2S</keyword>
<dbReference type="OrthoDB" id="9810782at2"/>
<keyword evidence="13" id="KW-0411">Iron-sulfur</keyword>